<sequence>MKLALLSEAGQHWRQLQERGLEHSAEAATSVVNHVTRTLVARQDSTCKANDSSAACQKPVAGTNTQTLAIALGAGIPLACAAIVLIYLHQRHLRKQRLEDKNDPHKSLDFGMMDGPHESKWAKQRNGKNAPEMTITDVNGNSSSRKDRGLSLEDMGLGSPYLLPGELQGSGGSIHSMSRSLHDDHDPYRPVTFIKGDGESVRSRPFNEKGSVYSAATSMHSTNERQGLVANASRMSQSFPKRGDSKMSDPLSPQDSIDSESSFTRQMHSQTTGAPVIRKQSQSSEPTLPDIMETGPRIDVHSPPPPPEKEDSSYPPRTTSAAEASSGPAARKGSLPHIVVPPRQSTQSSIYDDADGTAASPPMIAEPEAAPAQANNTRRVPSLMIEEPDMQNQRLSVMGLNLAEPAAPTNRLSVMGMRPLPPASMPDDNPEARANRIRSFYKEYFDDSKPEPAGAQYQYPDTYDLDYLTDAAIYDPESGGFVTGGGPPRRPFAEPMGRRAMTPPPRGAATPVGGPHMRQFSTQTVGRFGPRAHMPKKPLPPPMPLKSLPTPSKLKDDAAIFNADDFAPAITYRDRQAGRGTDSPTGTMRPFSPSVAPHVPLASTAAELSPMPSPFMLRKSGTFTALDFAPPGRIGGGEVASDGGSIRSNRSGISNMHSQALRAGAYRVSRLPPEMVGTRDDLAAQLKPSWDMRRDNTMG</sequence>
<keyword evidence="4" id="KW-1185">Reference proteome</keyword>
<dbReference type="Proteomes" id="UP000803884">
    <property type="component" value="Unassembled WGS sequence"/>
</dbReference>
<feature type="region of interest" description="Disordered" evidence="1">
    <location>
        <begin position="495"/>
        <end position="516"/>
    </location>
</feature>
<reference evidence="3 4" key="1">
    <citation type="journal article" date="2020" name="Microbiol. Resour. Announc.">
        <title>Draft Genome Sequence of a Cladosporium Species Isolated from the Mesophotic Ascidian Didemnum maculosum.</title>
        <authorList>
            <person name="Gioti A."/>
            <person name="Siaperas R."/>
            <person name="Nikolaivits E."/>
            <person name="Le Goff G."/>
            <person name="Ouazzani J."/>
            <person name="Kotoulas G."/>
            <person name="Topakas E."/>
        </authorList>
    </citation>
    <scope>NUCLEOTIDE SEQUENCE [LARGE SCALE GENOMIC DNA]</scope>
    <source>
        <strain evidence="3 4">TM138-S3</strain>
    </source>
</reference>
<evidence type="ECO:0000256" key="1">
    <source>
        <dbReference type="SAM" id="MobiDB-lite"/>
    </source>
</evidence>
<dbReference type="EMBL" id="JAAQHG020000025">
    <property type="protein sequence ID" value="KAL1584516.1"/>
    <property type="molecule type" value="Genomic_DNA"/>
</dbReference>
<feature type="compositionally biased region" description="Basic and acidic residues" evidence="1">
    <location>
        <begin position="196"/>
        <end position="206"/>
    </location>
</feature>
<dbReference type="RefSeq" id="XP_069227622.1">
    <property type="nucleotide sequence ID" value="XM_069375673.1"/>
</dbReference>
<proteinExistence type="predicted"/>
<protein>
    <submittedName>
        <fullName evidence="3">Uncharacterized protein</fullName>
    </submittedName>
</protein>
<dbReference type="PANTHER" id="PTHR42088:SF1">
    <property type="entry name" value="YALI0F10131P"/>
    <property type="match status" value="1"/>
</dbReference>
<dbReference type="PANTHER" id="PTHR42088">
    <property type="entry name" value="YALI0F10131P"/>
    <property type="match status" value="1"/>
</dbReference>
<feature type="compositionally biased region" description="Polar residues" evidence="1">
    <location>
        <begin position="251"/>
        <end position="286"/>
    </location>
</feature>
<comment type="caution">
    <text evidence="3">The sequence shown here is derived from an EMBL/GenBank/DDBJ whole genome shotgun (WGS) entry which is preliminary data.</text>
</comment>
<feature type="region of interest" description="Disordered" evidence="1">
    <location>
        <begin position="111"/>
        <end position="150"/>
    </location>
</feature>
<evidence type="ECO:0000256" key="2">
    <source>
        <dbReference type="SAM" id="Phobius"/>
    </source>
</evidence>
<organism evidence="3 4">
    <name type="scientific">Cladosporium halotolerans</name>
    <dbReference type="NCBI Taxonomy" id="1052096"/>
    <lineage>
        <taxon>Eukaryota</taxon>
        <taxon>Fungi</taxon>
        <taxon>Dikarya</taxon>
        <taxon>Ascomycota</taxon>
        <taxon>Pezizomycotina</taxon>
        <taxon>Dothideomycetes</taxon>
        <taxon>Dothideomycetidae</taxon>
        <taxon>Cladosporiales</taxon>
        <taxon>Cladosporiaceae</taxon>
        <taxon>Cladosporium</taxon>
    </lineage>
</organism>
<evidence type="ECO:0000313" key="4">
    <source>
        <dbReference type="Proteomes" id="UP000803884"/>
    </source>
</evidence>
<name>A0AB34KL22_9PEZI</name>
<dbReference type="GeneID" id="96008511"/>
<gene>
    <name evidence="3" type="ORF">WHR41_07068</name>
</gene>
<keyword evidence="2" id="KW-1133">Transmembrane helix</keyword>
<dbReference type="AlphaFoldDB" id="A0AB34KL22"/>
<accession>A0AB34KL22</accession>
<feature type="transmembrane region" description="Helical" evidence="2">
    <location>
        <begin position="68"/>
        <end position="88"/>
    </location>
</feature>
<feature type="region of interest" description="Disordered" evidence="1">
    <location>
        <begin position="234"/>
        <end position="360"/>
    </location>
</feature>
<keyword evidence="2" id="KW-0472">Membrane</keyword>
<keyword evidence="2" id="KW-0812">Transmembrane</keyword>
<evidence type="ECO:0000313" key="3">
    <source>
        <dbReference type="EMBL" id="KAL1584516.1"/>
    </source>
</evidence>
<feature type="region of interest" description="Disordered" evidence="1">
    <location>
        <begin position="167"/>
        <end position="206"/>
    </location>
</feature>